<evidence type="ECO:0000256" key="4">
    <source>
        <dbReference type="ARBA" id="ARBA00022763"/>
    </source>
</evidence>
<keyword evidence="10" id="KW-1185">Reference proteome</keyword>
<evidence type="ECO:0000256" key="5">
    <source>
        <dbReference type="ARBA" id="ARBA00022801"/>
    </source>
</evidence>
<dbReference type="Gene3D" id="3.20.20.150">
    <property type="entry name" value="Divalent-metal-dependent TIM barrel enzymes"/>
    <property type="match status" value="1"/>
</dbReference>
<evidence type="ECO:0000256" key="1">
    <source>
        <dbReference type="ARBA" id="ARBA00001947"/>
    </source>
</evidence>
<dbReference type="RefSeq" id="WP_143938345.1">
    <property type="nucleotide sequence ID" value="NZ_VKKG01000003.1"/>
</dbReference>
<dbReference type="Proteomes" id="UP000317638">
    <property type="component" value="Unassembled WGS sequence"/>
</dbReference>
<dbReference type="PROSITE" id="PS00730">
    <property type="entry name" value="AP_NUCLEASE_F2_2"/>
    <property type="match status" value="1"/>
</dbReference>
<dbReference type="NCBIfam" id="NF002198">
    <property type="entry name" value="PRK01060.1-3"/>
    <property type="match status" value="1"/>
</dbReference>
<dbReference type="EC" id="3.1.21.2" evidence="9"/>
<dbReference type="GO" id="GO:0008833">
    <property type="term" value="F:deoxyribonuclease IV (phage-T4-induced) activity"/>
    <property type="evidence" value="ECO:0007669"/>
    <property type="project" value="UniProtKB-EC"/>
</dbReference>
<accession>A0A553K103</accession>
<comment type="caution">
    <text evidence="9">The sequence shown here is derived from an EMBL/GenBank/DDBJ whole genome shotgun (WGS) entry which is preliminary data.</text>
</comment>
<keyword evidence="3" id="KW-0479">Metal-binding</keyword>
<dbReference type="PROSITE" id="PS00731">
    <property type="entry name" value="AP_NUCLEASE_F2_3"/>
    <property type="match status" value="1"/>
</dbReference>
<dbReference type="PANTHER" id="PTHR21445">
    <property type="entry name" value="ENDONUCLEASE IV ENDODEOXYRIBONUCLEASE IV"/>
    <property type="match status" value="1"/>
</dbReference>
<sequence>MQFGGHVRRENPIVESAARGADIAQIFLGDPQSWKKPTSDYDGGAAALRADAEEAGIGLYVHSPYVINVASTNNRIRIPSRKILQQAVTEAAVAGARGVVVHGGHVTANDDPEAGYTNWRKAVDGLKLDVPIFIENTAGGANAMARTLEAIGRTWDAIAGSDNIDMVGFCLDTCHAHAAGLDLETIVDDIRAITGRIDLVHCNDSRDDAGSGADRHANLGHGKIDPQLLLHVVREAGANVILETPGDSGEHTAEITWLKESLKAG</sequence>
<dbReference type="InterPro" id="IPR001719">
    <property type="entry name" value="AP_endonuc_2"/>
</dbReference>
<evidence type="ECO:0000313" key="9">
    <source>
        <dbReference type="EMBL" id="TRY18369.1"/>
    </source>
</evidence>
<evidence type="ECO:0000256" key="3">
    <source>
        <dbReference type="ARBA" id="ARBA00022723"/>
    </source>
</evidence>
<dbReference type="SMART" id="SM00518">
    <property type="entry name" value="AP2Ec"/>
    <property type="match status" value="1"/>
</dbReference>
<protein>
    <submittedName>
        <fullName evidence="9">Deoxyribonuclease IV</fullName>
        <ecNumber evidence="9">3.1.21.2</ecNumber>
    </submittedName>
</protein>
<dbReference type="GO" id="GO:0006284">
    <property type="term" value="P:base-excision repair"/>
    <property type="evidence" value="ECO:0007669"/>
    <property type="project" value="TreeGrafter"/>
</dbReference>
<keyword evidence="5 9" id="KW-0378">Hydrolase</keyword>
<dbReference type="Pfam" id="PF01261">
    <property type="entry name" value="AP_endonuc_2"/>
    <property type="match status" value="1"/>
</dbReference>
<dbReference type="OrthoDB" id="9805666at2"/>
<dbReference type="SUPFAM" id="SSF51658">
    <property type="entry name" value="Xylose isomerase-like"/>
    <property type="match status" value="1"/>
</dbReference>
<organism evidence="9 10">
    <name type="scientific">Tessaracoccus rhinocerotis</name>
    <dbReference type="NCBI Taxonomy" id="1689449"/>
    <lineage>
        <taxon>Bacteria</taxon>
        <taxon>Bacillati</taxon>
        <taxon>Actinomycetota</taxon>
        <taxon>Actinomycetes</taxon>
        <taxon>Propionibacteriales</taxon>
        <taxon>Propionibacteriaceae</taxon>
        <taxon>Tessaracoccus</taxon>
    </lineage>
</organism>
<dbReference type="PROSITE" id="PS51432">
    <property type="entry name" value="AP_NUCLEASE_F2_4"/>
    <property type="match status" value="1"/>
</dbReference>
<dbReference type="GO" id="GO:0003906">
    <property type="term" value="F:DNA-(apurinic or apyrimidinic site) endonuclease activity"/>
    <property type="evidence" value="ECO:0007669"/>
    <property type="project" value="TreeGrafter"/>
</dbReference>
<keyword evidence="4" id="KW-0227">DNA damage</keyword>
<dbReference type="GO" id="GO:0008081">
    <property type="term" value="F:phosphoric diester hydrolase activity"/>
    <property type="evidence" value="ECO:0007669"/>
    <property type="project" value="TreeGrafter"/>
</dbReference>
<evidence type="ECO:0000256" key="2">
    <source>
        <dbReference type="ARBA" id="ARBA00005340"/>
    </source>
</evidence>
<dbReference type="InterPro" id="IPR018246">
    <property type="entry name" value="AP_endonuc_F2_Zn_BS"/>
</dbReference>
<evidence type="ECO:0000256" key="7">
    <source>
        <dbReference type="ARBA" id="ARBA00023204"/>
    </source>
</evidence>
<comment type="cofactor">
    <cofactor evidence="1">
        <name>Zn(2+)</name>
        <dbReference type="ChEBI" id="CHEBI:29105"/>
    </cofactor>
</comment>
<keyword evidence="6" id="KW-0862">Zinc</keyword>
<gene>
    <name evidence="9" type="ORF">FOJ82_08715</name>
</gene>
<evidence type="ECO:0000259" key="8">
    <source>
        <dbReference type="Pfam" id="PF01261"/>
    </source>
</evidence>
<dbReference type="PANTHER" id="PTHR21445:SF0">
    <property type="entry name" value="APURINIC-APYRIMIDINIC ENDONUCLEASE"/>
    <property type="match status" value="1"/>
</dbReference>
<comment type="similarity">
    <text evidence="2">Belongs to the AP endonuclease 2 family.</text>
</comment>
<dbReference type="GO" id="GO:0008270">
    <property type="term" value="F:zinc ion binding"/>
    <property type="evidence" value="ECO:0007669"/>
    <property type="project" value="InterPro"/>
</dbReference>
<name>A0A553K103_9ACTN</name>
<dbReference type="InterPro" id="IPR036237">
    <property type="entry name" value="Xyl_isomerase-like_sf"/>
</dbReference>
<proteinExistence type="inferred from homology"/>
<dbReference type="EMBL" id="VKKG01000003">
    <property type="protein sequence ID" value="TRY18369.1"/>
    <property type="molecule type" value="Genomic_DNA"/>
</dbReference>
<dbReference type="GO" id="GO:0003677">
    <property type="term" value="F:DNA binding"/>
    <property type="evidence" value="ECO:0007669"/>
    <property type="project" value="InterPro"/>
</dbReference>
<dbReference type="InterPro" id="IPR013022">
    <property type="entry name" value="Xyl_isomerase-like_TIM-brl"/>
</dbReference>
<dbReference type="AlphaFoldDB" id="A0A553K103"/>
<keyword evidence="7" id="KW-0234">DNA repair</keyword>
<feature type="domain" description="Xylose isomerase-like TIM barrel" evidence="8">
    <location>
        <begin position="17"/>
        <end position="260"/>
    </location>
</feature>
<evidence type="ECO:0000256" key="6">
    <source>
        <dbReference type="ARBA" id="ARBA00022833"/>
    </source>
</evidence>
<evidence type="ECO:0000313" key="10">
    <source>
        <dbReference type="Proteomes" id="UP000317638"/>
    </source>
</evidence>
<reference evidence="9 10" key="1">
    <citation type="submission" date="2019-07" db="EMBL/GenBank/DDBJ databases">
        <authorList>
            <person name="Zhou L.-Y."/>
        </authorList>
    </citation>
    <scope>NUCLEOTIDE SEQUENCE [LARGE SCALE GENOMIC DNA]</scope>
    <source>
        <strain evidence="9 10">YIM 101269</strain>
    </source>
</reference>